<dbReference type="EMBL" id="JAATJH010000002">
    <property type="protein sequence ID" value="NJC25641.1"/>
    <property type="molecule type" value="Genomic_DNA"/>
</dbReference>
<dbReference type="Proteomes" id="UP000770785">
    <property type="component" value="Unassembled WGS sequence"/>
</dbReference>
<organism evidence="1 2">
    <name type="scientific">Neolewinella antarctica</name>
    <dbReference type="NCBI Taxonomy" id="442734"/>
    <lineage>
        <taxon>Bacteria</taxon>
        <taxon>Pseudomonadati</taxon>
        <taxon>Bacteroidota</taxon>
        <taxon>Saprospiria</taxon>
        <taxon>Saprospirales</taxon>
        <taxon>Lewinellaceae</taxon>
        <taxon>Neolewinella</taxon>
    </lineage>
</organism>
<evidence type="ECO:0000313" key="2">
    <source>
        <dbReference type="Proteomes" id="UP000770785"/>
    </source>
</evidence>
<keyword evidence="2" id="KW-1185">Reference proteome</keyword>
<accession>A0ABX0X9G3</accession>
<proteinExistence type="predicted"/>
<reference evidence="1 2" key="1">
    <citation type="submission" date="2020-03" db="EMBL/GenBank/DDBJ databases">
        <title>Genomic Encyclopedia of Type Strains, Phase IV (KMG-IV): sequencing the most valuable type-strain genomes for metagenomic binning, comparative biology and taxonomic classification.</title>
        <authorList>
            <person name="Goeker M."/>
        </authorList>
    </citation>
    <scope>NUCLEOTIDE SEQUENCE [LARGE SCALE GENOMIC DNA]</scope>
    <source>
        <strain evidence="1 2">DSM 105096</strain>
    </source>
</reference>
<protein>
    <recommendedName>
        <fullName evidence="3">Outer membrane protein beta-barrel domain-containing protein</fullName>
    </recommendedName>
</protein>
<evidence type="ECO:0008006" key="3">
    <source>
        <dbReference type="Google" id="ProtNLM"/>
    </source>
</evidence>
<gene>
    <name evidence="1" type="ORF">GGR27_001140</name>
</gene>
<sequence>MYFTQSTPMQLFFVTEENYNAARSTVRLALTVLVMLFYTCACYAQSKWGVRLDVGLENSDTRLFNTPDPRVFAGQPDFLNAQLFYLGVNRELSVSNRISILPSLGIKMTRQSFTRPFDHSLVRPSDNTRILRYYHKSESLGISPSVQLEYHFVEKFSFFIRSELFIPFRRAFKLDEGQAPYPFVSNELRVESFEVSPGLKIRYSKIHFGLSARALRVASLDEIIFGPWIGDEEFRSKHSDLHNPLRIVFTTDYWF</sequence>
<comment type="caution">
    <text evidence="1">The sequence shown here is derived from an EMBL/GenBank/DDBJ whole genome shotgun (WGS) entry which is preliminary data.</text>
</comment>
<name>A0ABX0X9G3_9BACT</name>
<evidence type="ECO:0000313" key="1">
    <source>
        <dbReference type="EMBL" id="NJC25641.1"/>
    </source>
</evidence>